<sequence>MNWNDPSSSSIRDQSSQRLAYFRYASDGKQFALRLSGPPVGPKVGLSPLSASTVYYIKATWPDAERYRWIVYNTFPNAQTAASNKGDNGDLGKTTMPQVALNSIPNPSRFFQEQDLSERFAHVVSLREHETRDRFMFLQLHEVVRSAVGKAIPSLWFNQEDTEDDLNKEYDTSVMGKFACTNRNCHRPGWSSKMVPVWTRLYGGHRRDGYNAMVFNQRCSSCDCLGTLTLDEQSYVERVSYRLRKWVGAAVKPPLYTWGSRAPHVEKRCEGCKQGHCSQSQGREDEESVY</sequence>
<evidence type="ECO:0000256" key="1">
    <source>
        <dbReference type="ARBA" id="ARBA00022723"/>
    </source>
</evidence>
<reference evidence="5" key="2">
    <citation type="submission" date="2023-06" db="EMBL/GenBank/DDBJ databases">
        <authorList>
            <consortium name="Lawrence Berkeley National Laboratory"/>
            <person name="Haridas S."/>
            <person name="Hensen N."/>
            <person name="Bonometti L."/>
            <person name="Westerberg I."/>
            <person name="Brannstrom I.O."/>
            <person name="Guillou S."/>
            <person name="Cros-Aarteil S."/>
            <person name="Calhoun S."/>
            <person name="Kuo A."/>
            <person name="Mondo S."/>
            <person name="Pangilinan J."/>
            <person name="Riley R."/>
            <person name="Labutti K."/>
            <person name="Andreopoulos B."/>
            <person name="Lipzen A."/>
            <person name="Chen C."/>
            <person name="Yanf M."/>
            <person name="Daum C."/>
            <person name="Ng V."/>
            <person name="Clum A."/>
            <person name="Steindorff A."/>
            <person name="Ohm R."/>
            <person name="Martin F."/>
            <person name="Silar P."/>
            <person name="Natvig D."/>
            <person name="Lalanne C."/>
            <person name="Gautier V."/>
            <person name="Ament-Velasquez S.L."/>
            <person name="Kruys A."/>
            <person name="Hutchinson M.I."/>
            <person name="Powell A.J."/>
            <person name="Barry K."/>
            <person name="Miller A.N."/>
            <person name="Grigoriev I.V."/>
            <person name="Debuchy R."/>
            <person name="Gladieux P."/>
            <person name="Thoren M.H."/>
            <person name="Johannesson H."/>
        </authorList>
    </citation>
    <scope>NUCLEOTIDE SEQUENCE</scope>
    <source>
        <strain evidence="5">CBS 955.72</strain>
    </source>
</reference>
<dbReference type="GO" id="GO:0008270">
    <property type="term" value="F:zinc ion binding"/>
    <property type="evidence" value="ECO:0007669"/>
    <property type="project" value="UniProtKB-KW"/>
</dbReference>
<dbReference type="SMART" id="SM01328">
    <property type="entry name" value="zf-3CxxC"/>
    <property type="match status" value="1"/>
</dbReference>
<comment type="caution">
    <text evidence="5">The sequence shown here is derived from an EMBL/GenBank/DDBJ whole genome shotgun (WGS) entry which is preliminary data.</text>
</comment>
<evidence type="ECO:0000256" key="3">
    <source>
        <dbReference type="ARBA" id="ARBA00022833"/>
    </source>
</evidence>
<evidence type="ECO:0000259" key="4">
    <source>
        <dbReference type="SMART" id="SM01328"/>
    </source>
</evidence>
<keyword evidence="3" id="KW-0862">Zinc</keyword>
<organism evidence="5 6">
    <name type="scientific">Lasiosphaeria hispida</name>
    <dbReference type="NCBI Taxonomy" id="260671"/>
    <lineage>
        <taxon>Eukaryota</taxon>
        <taxon>Fungi</taxon>
        <taxon>Dikarya</taxon>
        <taxon>Ascomycota</taxon>
        <taxon>Pezizomycotina</taxon>
        <taxon>Sordariomycetes</taxon>
        <taxon>Sordariomycetidae</taxon>
        <taxon>Sordariales</taxon>
        <taxon>Lasiosphaeriaceae</taxon>
        <taxon>Lasiosphaeria</taxon>
    </lineage>
</organism>
<evidence type="ECO:0000313" key="6">
    <source>
        <dbReference type="Proteomes" id="UP001275084"/>
    </source>
</evidence>
<evidence type="ECO:0000256" key="2">
    <source>
        <dbReference type="ARBA" id="ARBA00022771"/>
    </source>
</evidence>
<feature type="domain" description="3CxxC-type" evidence="4">
    <location>
        <begin position="173"/>
        <end position="275"/>
    </location>
</feature>
<reference evidence="5" key="1">
    <citation type="journal article" date="2023" name="Mol. Phylogenet. Evol.">
        <title>Genome-scale phylogeny and comparative genomics of the fungal order Sordariales.</title>
        <authorList>
            <person name="Hensen N."/>
            <person name="Bonometti L."/>
            <person name="Westerberg I."/>
            <person name="Brannstrom I.O."/>
            <person name="Guillou S."/>
            <person name="Cros-Aarteil S."/>
            <person name="Calhoun S."/>
            <person name="Haridas S."/>
            <person name="Kuo A."/>
            <person name="Mondo S."/>
            <person name="Pangilinan J."/>
            <person name="Riley R."/>
            <person name="LaButti K."/>
            <person name="Andreopoulos B."/>
            <person name="Lipzen A."/>
            <person name="Chen C."/>
            <person name="Yan M."/>
            <person name="Daum C."/>
            <person name="Ng V."/>
            <person name="Clum A."/>
            <person name="Steindorff A."/>
            <person name="Ohm R.A."/>
            <person name="Martin F."/>
            <person name="Silar P."/>
            <person name="Natvig D.O."/>
            <person name="Lalanne C."/>
            <person name="Gautier V."/>
            <person name="Ament-Velasquez S.L."/>
            <person name="Kruys A."/>
            <person name="Hutchinson M.I."/>
            <person name="Powell A.J."/>
            <person name="Barry K."/>
            <person name="Miller A.N."/>
            <person name="Grigoriev I.V."/>
            <person name="Debuchy R."/>
            <person name="Gladieux P."/>
            <person name="Hiltunen Thoren M."/>
            <person name="Johannesson H."/>
        </authorList>
    </citation>
    <scope>NUCLEOTIDE SEQUENCE</scope>
    <source>
        <strain evidence="5">CBS 955.72</strain>
    </source>
</reference>
<protein>
    <submittedName>
        <fullName evidence="5">Zinc-binding domain-containing protein</fullName>
    </submittedName>
</protein>
<keyword evidence="2" id="KW-0863">Zinc-finger</keyword>
<keyword evidence="1" id="KW-0479">Metal-binding</keyword>
<dbReference type="AlphaFoldDB" id="A0AAJ0HGC1"/>
<dbReference type="Pfam" id="PF13695">
    <property type="entry name" value="Zn_ribbon_3CxxC"/>
    <property type="match status" value="1"/>
</dbReference>
<proteinExistence type="predicted"/>
<keyword evidence="6" id="KW-1185">Reference proteome</keyword>
<dbReference type="EMBL" id="JAUIQD010000005">
    <property type="protein sequence ID" value="KAK3350353.1"/>
    <property type="molecule type" value="Genomic_DNA"/>
</dbReference>
<dbReference type="Proteomes" id="UP001275084">
    <property type="component" value="Unassembled WGS sequence"/>
</dbReference>
<dbReference type="InterPro" id="IPR027377">
    <property type="entry name" value="ZAR1/RTP1-5-like_Znf-3CxxC"/>
</dbReference>
<name>A0AAJ0HGC1_9PEZI</name>
<gene>
    <name evidence="5" type="ORF">B0T25DRAFT_550340</name>
</gene>
<evidence type="ECO:0000313" key="5">
    <source>
        <dbReference type="EMBL" id="KAK3350353.1"/>
    </source>
</evidence>
<accession>A0AAJ0HGC1</accession>